<evidence type="ECO:0000313" key="2">
    <source>
        <dbReference type="Proteomes" id="UP000215335"/>
    </source>
</evidence>
<dbReference type="EMBL" id="NNAY01003694">
    <property type="protein sequence ID" value="OXU18996.1"/>
    <property type="molecule type" value="Genomic_DNA"/>
</dbReference>
<reference evidence="1 2" key="1">
    <citation type="journal article" date="2017" name="Curr. Biol.">
        <title>The Evolution of Venom by Co-option of Single-Copy Genes.</title>
        <authorList>
            <person name="Martinson E.O."/>
            <person name="Mrinalini"/>
            <person name="Kelkar Y.D."/>
            <person name="Chang C.H."/>
            <person name="Werren J.H."/>
        </authorList>
    </citation>
    <scope>NUCLEOTIDE SEQUENCE [LARGE SCALE GENOMIC DNA]</scope>
    <source>
        <strain evidence="1 2">Alberta</strain>
        <tissue evidence="1">Whole body</tissue>
    </source>
</reference>
<accession>A0A232EKV8</accession>
<sequence length="300" mass="34422">MWITVKVINGCSWCYQRGLYILLVRGIRYVNEQNSIHRTNASHVKDVKITEGGTIENGVKGRSSLMELLPYFDMVWSFSFEYMHGLLLGVTNQLPRSGIIEGSAKPKASELNLPCLNGILPDRALNHFALLVKRNTNKFGSPEEVNNYCMNLFSHKRLSTYYKDGPKDITYFGRSVLVKIKEMGECLTYKKCTYKSTIYHSIKYSRAKKTDDTVVQLRSGEFGRIIDIVHTNNQCYLHLSLFHTFPTEPFSGVSYIQRVMFEETKNTFTTPITNVDNKIILLNVKNARYLCTLPNNTEIQ</sequence>
<name>A0A232EKV8_9HYME</name>
<evidence type="ECO:0000313" key="1">
    <source>
        <dbReference type="EMBL" id="OXU18996.1"/>
    </source>
</evidence>
<dbReference type="AlphaFoldDB" id="A0A232EKV8"/>
<comment type="caution">
    <text evidence="1">The sequence shown here is derived from an EMBL/GenBank/DDBJ whole genome shotgun (WGS) entry which is preliminary data.</text>
</comment>
<protein>
    <submittedName>
        <fullName evidence="1">Uncharacterized protein</fullName>
    </submittedName>
</protein>
<organism evidence="1 2">
    <name type="scientific">Trichomalopsis sarcophagae</name>
    <dbReference type="NCBI Taxonomy" id="543379"/>
    <lineage>
        <taxon>Eukaryota</taxon>
        <taxon>Metazoa</taxon>
        <taxon>Ecdysozoa</taxon>
        <taxon>Arthropoda</taxon>
        <taxon>Hexapoda</taxon>
        <taxon>Insecta</taxon>
        <taxon>Pterygota</taxon>
        <taxon>Neoptera</taxon>
        <taxon>Endopterygota</taxon>
        <taxon>Hymenoptera</taxon>
        <taxon>Apocrita</taxon>
        <taxon>Proctotrupomorpha</taxon>
        <taxon>Chalcidoidea</taxon>
        <taxon>Pteromalidae</taxon>
        <taxon>Pteromalinae</taxon>
        <taxon>Trichomalopsis</taxon>
    </lineage>
</organism>
<dbReference type="PANTHER" id="PTHR46579">
    <property type="entry name" value="F5/8 TYPE C DOMAIN-CONTAINING PROTEIN-RELATED"/>
    <property type="match status" value="1"/>
</dbReference>
<keyword evidence="2" id="KW-1185">Reference proteome</keyword>
<dbReference type="PANTHER" id="PTHR46579:SF1">
    <property type="entry name" value="F5_8 TYPE C DOMAIN-CONTAINING PROTEIN"/>
    <property type="match status" value="1"/>
</dbReference>
<dbReference type="Proteomes" id="UP000215335">
    <property type="component" value="Unassembled WGS sequence"/>
</dbReference>
<proteinExistence type="predicted"/>
<gene>
    <name evidence="1" type="ORF">TSAR_015822</name>
</gene>
<dbReference type="OrthoDB" id="6509516at2759"/>